<feature type="transmembrane region" description="Helical" evidence="1">
    <location>
        <begin position="69"/>
        <end position="90"/>
    </location>
</feature>
<dbReference type="AlphaFoldDB" id="A0AAV9G5L0"/>
<reference evidence="2" key="2">
    <citation type="submission" date="2023-05" db="EMBL/GenBank/DDBJ databases">
        <authorList>
            <consortium name="Lawrence Berkeley National Laboratory"/>
            <person name="Steindorff A."/>
            <person name="Hensen N."/>
            <person name="Bonometti L."/>
            <person name="Westerberg I."/>
            <person name="Brannstrom I.O."/>
            <person name="Guillou S."/>
            <person name="Cros-Aarteil S."/>
            <person name="Calhoun S."/>
            <person name="Haridas S."/>
            <person name="Kuo A."/>
            <person name="Mondo S."/>
            <person name="Pangilinan J."/>
            <person name="Riley R."/>
            <person name="Labutti K."/>
            <person name="Andreopoulos B."/>
            <person name="Lipzen A."/>
            <person name="Chen C."/>
            <person name="Yanf M."/>
            <person name="Daum C."/>
            <person name="Ng V."/>
            <person name="Clum A."/>
            <person name="Ohm R."/>
            <person name="Martin F."/>
            <person name="Silar P."/>
            <person name="Natvig D."/>
            <person name="Lalanne C."/>
            <person name="Gautier V."/>
            <person name="Ament-Velasquez S.L."/>
            <person name="Kruys A."/>
            <person name="Hutchinson M.I."/>
            <person name="Powell A.J."/>
            <person name="Barry K."/>
            <person name="Miller A.N."/>
            <person name="Grigoriev I.V."/>
            <person name="Debuchy R."/>
            <person name="Gladieux P."/>
            <person name="Thoren M.H."/>
            <person name="Johannesson H."/>
        </authorList>
    </citation>
    <scope>NUCLEOTIDE SEQUENCE</scope>
    <source>
        <strain evidence="2">PSN243</strain>
    </source>
</reference>
<evidence type="ECO:0000313" key="3">
    <source>
        <dbReference type="Proteomes" id="UP001321760"/>
    </source>
</evidence>
<proteinExistence type="predicted"/>
<protein>
    <submittedName>
        <fullName evidence="2">Uncharacterized protein</fullName>
    </submittedName>
</protein>
<keyword evidence="3" id="KW-1185">Reference proteome</keyword>
<accession>A0AAV9G5L0</accession>
<keyword evidence="1" id="KW-1133">Transmembrane helix</keyword>
<name>A0AAV9G5L0_9PEZI</name>
<keyword evidence="1" id="KW-0472">Membrane</keyword>
<comment type="caution">
    <text evidence="2">The sequence shown here is derived from an EMBL/GenBank/DDBJ whole genome shotgun (WGS) entry which is preliminary data.</text>
</comment>
<sequence length="233" mass="25146">MPKSTQLQLHPRWRKTKLLFYTWWAIQALIPVLLLLASLVSAAISHTKTSKTTPPNPTHPTDPNSKDTLLSILMGILLPLADLSLFYYLVVKLRAVVAAKSGVVSASSGRAFKWGWSLRSALATEAFWMSDVKGAGMLLVAATVWIPSWGLSTVSMVVPLMFVGRGTVASLGVIGLVVGGASCLGHLVYVWGRSVRVLVVGLFWKARGRGNGVEEEDGEGGERLLPLVGEERV</sequence>
<feature type="transmembrane region" description="Helical" evidence="1">
    <location>
        <begin position="21"/>
        <end position="44"/>
    </location>
</feature>
<dbReference type="Proteomes" id="UP001321760">
    <property type="component" value="Unassembled WGS sequence"/>
</dbReference>
<feature type="transmembrane region" description="Helical" evidence="1">
    <location>
        <begin position="168"/>
        <end position="191"/>
    </location>
</feature>
<evidence type="ECO:0000313" key="2">
    <source>
        <dbReference type="EMBL" id="KAK4443409.1"/>
    </source>
</evidence>
<feature type="transmembrane region" description="Helical" evidence="1">
    <location>
        <begin position="138"/>
        <end position="162"/>
    </location>
</feature>
<reference evidence="2" key="1">
    <citation type="journal article" date="2023" name="Mol. Phylogenet. Evol.">
        <title>Genome-scale phylogeny and comparative genomics of the fungal order Sordariales.</title>
        <authorList>
            <person name="Hensen N."/>
            <person name="Bonometti L."/>
            <person name="Westerberg I."/>
            <person name="Brannstrom I.O."/>
            <person name="Guillou S."/>
            <person name="Cros-Aarteil S."/>
            <person name="Calhoun S."/>
            <person name="Haridas S."/>
            <person name="Kuo A."/>
            <person name="Mondo S."/>
            <person name="Pangilinan J."/>
            <person name="Riley R."/>
            <person name="LaButti K."/>
            <person name="Andreopoulos B."/>
            <person name="Lipzen A."/>
            <person name="Chen C."/>
            <person name="Yan M."/>
            <person name="Daum C."/>
            <person name="Ng V."/>
            <person name="Clum A."/>
            <person name="Steindorff A."/>
            <person name="Ohm R.A."/>
            <person name="Martin F."/>
            <person name="Silar P."/>
            <person name="Natvig D.O."/>
            <person name="Lalanne C."/>
            <person name="Gautier V."/>
            <person name="Ament-Velasquez S.L."/>
            <person name="Kruys A."/>
            <person name="Hutchinson M.I."/>
            <person name="Powell A.J."/>
            <person name="Barry K."/>
            <person name="Miller A.N."/>
            <person name="Grigoriev I.V."/>
            <person name="Debuchy R."/>
            <person name="Gladieux P."/>
            <person name="Hiltunen Thoren M."/>
            <person name="Johannesson H."/>
        </authorList>
    </citation>
    <scope>NUCLEOTIDE SEQUENCE</scope>
    <source>
        <strain evidence="2">PSN243</strain>
    </source>
</reference>
<organism evidence="2 3">
    <name type="scientific">Podospora aff. communis PSN243</name>
    <dbReference type="NCBI Taxonomy" id="3040156"/>
    <lineage>
        <taxon>Eukaryota</taxon>
        <taxon>Fungi</taxon>
        <taxon>Dikarya</taxon>
        <taxon>Ascomycota</taxon>
        <taxon>Pezizomycotina</taxon>
        <taxon>Sordariomycetes</taxon>
        <taxon>Sordariomycetidae</taxon>
        <taxon>Sordariales</taxon>
        <taxon>Podosporaceae</taxon>
        <taxon>Podospora</taxon>
    </lineage>
</organism>
<gene>
    <name evidence="2" type="ORF">QBC34DRAFT_386274</name>
</gene>
<keyword evidence="1" id="KW-0812">Transmembrane</keyword>
<dbReference type="EMBL" id="MU865993">
    <property type="protein sequence ID" value="KAK4443409.1"/>
    <property type="molecule type" value="Genomic_DNA"/>
</dbReference>
<evidence type="ECO:0000256" key="1">
    <source>
        <dbReference type="SAM" id="Phobius"/>
    </source>
</evidence>